<feature type="transmembrane region" description="Helical" evidence="1">
    <location>
        <begin position="156"/>
        <end position="174"/>
    </location>
</feature>
<dbReference type="EMBL" id="JAQQKX010000001">
    <property type="protein sequence ID" value="MDC7681955.1"/>
    <property type="molecule type" value="Genomic_DNA"/>
</dbReference>
<dbReference type="RefSeq" id="WP_272746468.1">
    <property type="nucleotide sequence ID" value="NZ_JAQQKX010000001.1"/>
</dbReference>
<keyword evidence="1" id="KW-0812">Transmembrane</keyword>
<feature type="transmembrane region" description="Helical" evidence="1">
    <location>
        <begin position="98"/>
        <end position="118"/>
    </location>
</feature>
<keyword evidence="3" id="KW-1185">Reference proteome</keyword>
<proteinExistence type="predicted"/>
<feature type="transmembrane region" description="Helical" evidence="1">
    <location>
        <begin position="38"/>
        <end position="58"/>
    </location>
</feature>
<comment type="caution">
    <text evidence="2">The sequence shown here is derived from an EMBL/GenBank/DDBJ whole genome shotgun (WGS) entry which is preliminary data.</text>
</comment>
<feature type="transmembrane region" description="Helical" evidence="1">
    <location>
        <begin position="65"/>
        <end position="86"/>
    </location>
</feature>
<evidence type="ECO:0000256" key="1">
    <source>
        <dbReference type="SAM" id="Phobius"/>
    </source>
</evidence>
<evidence type="ECO:0000313" key="2">
    <source>
        <dbReference type="EMBL" id="MDC7681955.1"/>
    </source>
</evidence>
<organism evidence="2 3">
    <name type="scientific">Asticcacaulis aquaticus</name>
    <dbReference type="NCBI Taxonomy" id="2984212"/>
    <lineage>
        <taxon>Bacteria</taxon>
        <taxon>Pseudomonadati</taxon>
        <taxon>Pseudomonadota</taxon>
        <taxon>Alphaproteobacteria</taxon>
        <taxon>Caulobacterales</taxon>
        <taxon>Caulobacteraceae</taxon>
        <taxon>Asticcacaulis</taxon>
    </lineage>
</organism>
<keyword evidence="1" id="KW-1133">Transmembrane helix</keyword>
<keyword evidence="1" id="KW-0472">Membrane</keyword>
<evidence type="ECO:0000313" key="3">
    <source>
        <dbReference type="Proteomes" id="UP001214854"/>
    </source>
</evidence>
<feature type="transmembrane region" description="Helical" evidence="1">
    <location>
        <begin position="130"/>
        <end position="150"/>
    </location>
</feature>
<name>A0ABT5HPG4_9CAUL</name>
<gene>
    <name evidence="2" type="ORF">PQU92_01615</name>
</gene>
<sequence>MSYKHFLIVSLIFFAAFYGLESLPAGGNINLWRNVWLANPTFSFQAALLFTVAFLSFRPTGRHRVISAALFCAVSAILVLVAVAFLDPEPVHLVNTVAYTGAGAWIAYCVSTYVLPLVAKDNRSITSLGLFGLNAVGFVVLIAVMAGYLIETSGLKAGVLYSLGALAGGGLQYVRRKATKRAEID</sequence>
<accession>A0ABT5HPG4</accession>
<reference evidence="2 3" key="1">
    <citation type="submission" date="2023-01" db="EMBL/GenBank/DDBJ databases">
        <title>Novel species of the genus Asticcacaulis isolated from rivers.</title>
        <authorList>
            <person name="Lu H."/>
        </authorList>
    </citation>
    <scope>NUCLEOTIDE SEQUENCE [LARGE SCALE GENOMIC DNA]</scope>
    <source>
        <strain evidence="2 3">BYS171W</strain>
    </source>
</reference>
<protein>
    <submittedName>
        <fullName evidence="2">Uncharacterized protein</fullName>
    </submittedName>
</protein>
<dbReference type="Proteomes" id="UP001214854">
    <property type="component" value="Unassembled WGS sequence"/>
</dbReference>